<organism evidence="2">
    <name type="scientific">marine metagenome</name>
    <dbReference type="NCBI Taxonomy" id="408172"/>
    <lineage>
        <taxon>unclassified sequences</taxon>
        <taxon>metagenomes</taxon>
        <taxon>ecological metagenomes</taxon>
    </lineage>
</organism>
<feature type="transmembrane region" description="Helical" evidence="1">
    <location>
        <begin position="21"/>
        <end position="36"/>
    </location>
</feature>
<dbReference type="Gene3D" id="2.60.40.1190">
    <property type="match status" value="1"/>
</dbReference>
<protein>
    <recommendedName>
        <fullName evidence="3">Carbohydrate-binding domain-containing protein</fullName>
    </recommendedName>
</protein>
<evidence type="ECO:0000256" key="1">
    <source>
        <dbReference type="SAM" id="Phobius"/>
    </source>
</evidence>
<proteinExistence type="predicted"/>
<feature type="non-terminal residue" evidence="2">
    <location>
        <position position="319"/>
    </location>
</feature>
<reference evidence="2" key="1">
    <citation type="submission" date="2018-05" db="EMBL/GenBank/DDBJ databases">
        <authorList>
            <person name="Lanie J.A."/>
            <person name="Ng W.-L."/>
            <person name="Kazmierczak K.M."/>
            <person name="Andrzejewski T.M."/>
            <person name="Davidsen T.M."/>
            <person name="Wayne K.J."/>
            <person name="Tettelin H."/>
            <person name="Glass J.I."/>
            <person name="Rusch D."/>
            <person name="Podicherti R."/>
            <person name="Tsui H.-C.T."/>
            <person name="Winkler M.E."/>
        </authorList>
    </citation>
    <scope>NUCLEOTIDE SEQUENCE</scope>
</reference>
<accession>A0A382RNE8</accession>
<dbReference type="EMBL" id="UINC01122586">
    <property type="protein sequence ID" value="SVC98488.1"/>
    <property type="molecule type" value="Genomic_DNA"/>
</dbReference>
<dbReference type="AlphaFoldDB" id="A0A382RNE8"/>
<sequence length="319" mass="35916">SGSSGRTRHRIRPGLKIRTKLLLLVLSLLAIPWMGYKSVREMEKFLLDGQQQALELTTEGIASLLGNRKELFDPAVGVPEVMGRSFDVLPTELDASLSIDATPKDWVVALEEARDYTSAGSLECTVDYNPDSLAVRHGLGIYDKHVYAFFDVSDDVIIFRDPELVRLDKSDQLRLTVQVLGMDIRRYLLTARQEGRMSVYLMKTDWREAETGEALKDIAATIELTESGYAIKVRIPREVIGPRARVKFEVIDIDDADSREIVGAINTDPDPFLHGLGQVRLMTPTLAKLVEPLYISEANIRVWDRDFRLRAELGSIFPE</sequence>
<name>A0A382RNE8_9ZZZZ</name>
<keyword evidence="1" id="KW-0812">Transmembrane</keyword>
<keyword evidence="1" id="KW-1133">Transmembrane helix</keyword>
<gene>
    <name evidence="2" type="ORF">METZ01_LOCUS351342</name>
</gene>
<evidence type="ECO:0008006" key="3">
    <source>
        <dbReference type="Google" id="ProtNLM"/>
    </source>
</evidence>
<keyword evidence="1" id="KW-0472">Membrane</keyword>
<evidence type="ECO:0000313" key="2">
    <source>
        <dbReference type="EMBL" id="SVC98488.1"/>
    </source>
</evidence>
<feature type="non-terminal residue" evidence="2">
    <location>
        <position position="1"/>
    </location>
</feature>